<dbReference type="Proteomes" id="UP001151760">
    <property type="component" value="Unassembled WGS sequence"/>
</dbReference>
<gene>
    <name evidence="1" type="ORF">Tco_1033327</name>
</gene>
<evidence type="ECO:0000313" key="1">
    <source>
        <dbReference type="EMBL" id="GJT74041.1"/>
    </source>
</evidence>
<comment type="caution">
    <text evidence="1">The sequence shown here is derived from an EMBL/GenBank/DDBJ whole genome shotgun (WGS) entry which is preliminary data.</text>
</comment>
<organism evidence="1 2">
    <name type="scientific">Tanacetum coccineum</name>
    <dbReference type="NCBI Taxonomy" id="301880"/>
    <lineage>
        <taxon>Eukaryota</taxon>
        <taxon>Viridiplantae</taxon>
        <taxon>Streptophyta</taxon>
        <taxon>Embryophyta</taxon>
        <taxon>Tracheophyta</taxon>
        <taxon>Spermatophyta</taxon>
        <taxon>Magnoliopsida</taxon>
        <taxon>eudicotyledons</taxon>
        <taxon>Gunneridae</taxon>
        <taxon>Pentapetalae</taxon>
        <taxon>asterids</taxon>
        <taxon>campanulids</taxon>
        <taxon>Asterales</taxon>
        <taxon>Asteraceae</taxon>
        <taxon>Asteroideae</taxon>
        <taxon>Anthemideae</taxon>
        <taxon>Anthemidinae</taxon>
        <taxon>Tanacetum</taxon>
    </lineage>
</organism>
<accession>A0ABQ5GED8</accession>
<keyword evidence="2" id="KW-1185">Reference proteome</keyword>
<reference evidence="1" key="1">
    <citation type="journal article" date="2022" name="Int. J. Mol. Sci.">
        <title>Draft Genome of Tanacetum Coccineum: Genomic Comparison of Closely Related Tanacetum-Family Plants.</title>
        <authorList>
            <person name="Yamashiro T."/>
            <person name="Shiraishi A."/>
            <person name="Nakayama K."/>
            <person name="Satake H."/>
        </authorList>
    </citation>
    <scope>NUCLEOTIDE SEQUENCE</scope>
</reference>
<evidence type="ECO:0000313" key="2">
    <source>
        <dbReference type="Proteomes" id="UP001151760"/>
    </source>
</evidence>
<protein>
    <submittedName>
        <fullName evidence="1">Uncharacterized protein</fullName>
    </submittedName>
</protein>
<name>A0ABQ5GED8_9ASTR</name>
<sequence length="85" mass="9559">MKDKKRKVREATESWMNIPISFPTISLEDMSEEPLIVEAKVEGYIGQASDVKPIRTCRVAGEGNYQSHGEIELEVDVSVMEGLDF</sequence>
<reference evidence="1" key="2">
    <citation type="submission" date="2022-01" db="EMBL/GenBank/DDBJ databases">
        <authorList>
            <person name="Yamashiro T."/>
            <person name="Shiraishi A."/>
            <person name="Satake H."/>
            <person name="Nakayama K."/>
        </authorList>
    </citation>
    <scope>NUCLEOTIDE SEQUENCE</scope>
</reference>
<proteinExistence type="predicted"/>
<dbReference type="EMBL" id="BQNB010018406">
    <property type="protein sequence ID" value="GJT74041.1"/>
    <property type="molecule type" value="Genomic_DNA"/>
</dbReference>